<evidence type="ECO:0000256" key="5">
    <source>
        <dbReference type="ARBA" id="ARBA00023159"/>
    </source>
</evidence>
<dbReference type="PROSITE" id="PS50090">
    <property type="entry name" value="MYB_LIKE"/>
    <property type="match status" value="2"/>
</dbReference>
<proteinExistence type="predicted"/>
<protein>
    <submittedName>
        <fullName evidence="11">Uncharacterized protein</fullName>
    </submittedName>
</protein>
<dbReference type="PROSITE" id="PS51294">
    <property type="entry name" value="HTH_MYB"/>
    <property type="match status" value="2"/>
</dbReference>
<evidence type="ECO:0000313" key="11">
    <source>
        <dbReference type="EMBL" id="KAG2308846.1"/>
    </source>
</evidence>
<dbReference type="PANTHER" id="PTHR47995:SF6">
    <property type="entry name" value="MYB DOMAIN PROTEIN 81-RELATED"/>
    <property type="match status" value="1"/>
</dbReference>
<dbReference type="Pfam" id="PF00249">
    <property type="entry name" value="Myb_DNA-binding"/>
    <property type="match status" value="2"/>
</dbReference>
<dbReference type="InterPro" id="IPR009057">
    <property type="entry name" value="Homeodomain-like_sf"/>
</dbReference>
<feature type="domain" description="HTH myb-type" evidence="10">
    <location>
        <begin position="14"/>
        <end position="66"/>
    </location>
</feature>
<comment type="caution">
    <text evidence="11">The sequence shown here is derived from an EMBL/GenBank/DDBJ whole genome shotgun (WGS) entry which is preliminary data.</text>
</comment>
<dbReference type="GO" id="GO:0005634">
    <property type="term" value="C:nucleus"/>
    <property type="evidence" value="ECO:0007669"/>
    <property type="project" value="UniProtKB-SubCell"/>
</dbReference>
<feature type="domain" description="HTH myb-type" evidence="10">
    <location>
        <begin position="67"/>
        <end position="121"/>
    </location>
</feature>
<organism evidence="11 12">
    <name type="scientific">Brassica carinata</name>
    <name type="common">Ethiopian mustard</name>
    <name type="synonym">Abyssinian cabbage</name>
    <dbReference type="NCBI Taxonomy" id="52824"/>
    <lineage>
        <taxon>Eukaryota</taxon>
        <taxon>Viridiplantae</taxon>
        <taxon>Streptophyta</taxon>
        <taxon>Embryophyta</taxon>
        <taxon>Tracheophyta</taxon>
        <taxon>Spermatophyta</taxon>
        <taxon>Magnoliopsida</taxon>
        <taxon>eudicotyledons</taxon>
        <taxon>Gunneridae</taxon>
        <taxon>Pentapetalae</taxon>
        <taxon>rosids</taxon>
        <taxon>malvids</taxon>
        <taxon>Brassicales</taxon>
        <taxon>Brassicaceae</taxon>
        <taxon>Brassiceae</taxon>
        <taxon>Brassica</taxon>
    </lineage>
</organism>
<dbReference type="InterPro" id="IPR001005">
    <property type="entry name" value="SANT/Myb"/>
</dbReference>
<accession>A0A8X7VCR3</accession>
<keyword evidence="4" id="KW-0238">DNA-binding</keyword>
<feature type="region of interest" description="Disordered" evidence="8">
    <location>
        <begin position="192"/>
        <end position="219"/>
    </location>
</feature>
<dbReference type="InterPro" id="IPR017930">
    <property type="entry name" value="Myb_dom"/>
</dbReference>
<dbReference type="OrthoDB" id="2143914at2759"/>
<keyword evidence="2" id="KW-0677">Repeat</keyword>
<dbReference type="SMART" id="SM00717">
    <property type="entry name" value="SANT"/>
    <property type="match status" value="2"/>
</dbReference>
<dbReference type="GO" id="GO:0080092">
    <property type="term" value="P:regulation of pollen tube growth"/>
    <property type="evidence" value="ECO:0007669"/>
    <property type="project" value="UniProtKB-ARBA"/>
</dbReference>
<dbReference type="GO" id="GO:0048235">
    <property type="term" value="P:pollen sperm cell differentiation"/>
    <property type="evidence" value="ECO:0007669"/>
    <property type="project" value="UniProtKB-ARBA"/>
</dbReference>
<dbReference type="FunFam" id="1.10.10.60:FF:000001">
    <property type="entry name" value="MYB-related transcription factor"/>
    <property type="match status" value="1"/>
</dbReference>
<dbReference type="Gene3D" id="1.10.10.60">
    <property type="entry name" value="Homeodomain-like"/>
    <property type="match status" value="2"/>
</dbReference>
<dbReference type="SUPFAM" id="SSF46689">
    <property type="entry name" value="Homeodomain-like"/>
    <property type="match status" value="1"/>
</dbReference>
<reference evidence="11 12" key="1">
    <citation type="submission" date="2020-02" db="EMBL/GenBank/DDBJ databases">
        <authorList>
            <person name="Ma Q."/>
            <person name="Huang Y."/>
            <person name="Song X."/>
            <person name="Pei D."/>
        </authorList>
    </citation>
    <scope>NUCLEOTIDE SEQUENCE [LARGE SCALE GENOMIC DNA]</scope>
    <source>
        <strain evidence="11">Sxm20200214</strain>
        <tissue evidence="11">Leaf</tissue>
    </source>
</reference>
<dbReference type="GO" id="GO:0045893">
    <property type="term" value="P:positive regulation of DNA-templated transcription"/>
    <property type="evidence" value="ECO:0007669"/>
    <property type="project" value="UniProtKB-ARBA"/>
</dbReference>
<feature type="domain" description="Myb-like" evidence="9">
    <location>
        <begin position="14"/>
        <end position="66"/>
    </location>
</feature>
<keyword evidence="3" id="KW-0805">Transcription regulation</keyword>
<dbReference type="GO" id="GO:0090406">
    <property type="term" value="C:pollen tube"/>
    <property type="evidence" value="ECO:0007669"/>
    <property type="project" value="UniProtKB-ARBA"/>
</dbReference>
<keyword evidence="7" id="KW-0539">Nucleus</keyword>
<keyword evidence="6" id="KW-0804">Transcription</keyword>
<keyword evidence="12" id="KW-1185">Reference proteome</keyword>
<keyword evidence="5" id="KW-0010">Activator</keyword>
<evidence type="ECO:0000256" key="3">
    <source>
        <dbReference type="ARBA" id="ARBA00023015"/>
    </source>
</evidence>
<dbReference type="PANTHER" id="PTHR47995">
    <property type="entry name" value="TRANSCRIPTION FACTOR MYB33-RELATED"/>
    <property type="match status" value="1"/>
</dbReference>
<evidence type="ECO:0000256" key="4">
    <source>
        <dbReference type="ARBA" id="ARBA00023125"/>
    </source>
</evidence>
<evidence type="ECO:0000256" key="7">
    <source>
        <dbReference type="ARBA" id="ARBA00023242"/>
    </source>
</evidence>
<evidence type="ECO:0000313" key="12">
    <source>
        <dbReference type="Proteomes" id="UP000886595"/>
    </source>
</evidence>
<dbReference type="EMBL" id="JAAMPC010000006">
    <property type="protein sequence ID" value="KAG2308846.1"/>
    <property type="molecule type" value="Genomic_DNA"/>
</dbReference>
<dbReference type="GO" id="GO:0003677">
    <property type="term" value="F:DNA binding"/>
    <property type="evidence" value="ECO:0007669"/>
    <property type="project" value="UniProtKB-KW"/>
</dbReference>
<feature type="domain" description="Myb-like" evidence="9">
    <location>
        <begin position="67"/>
        <end position="117"/>
    </location>
</feature>
<evidence type="ECO:0000256" key="2">
    <source>
        <dbReference type="ARBA" id="ARBA00022737"/>
    </source>
</evidence>
<evidence type="ECO:0000256" key="1">
    <source>
        <dbReference type="ARBA" id="ARBA00004123"/>
    </source>
</evidence>
<evidence type="ECO:0000256" key="6">
    <source>
        <dbReference type="ARBA" id="ARBA00023163"/>
    </source>
</evidence>
<evidence type="ECO:0000259" key="9">
    <source>
        <dbReference type="PROSITE" id="PS50090"/>
    </source>
</evidence>
<evidence type="ECO:0000259" key="10">
    <source>
        <dbReference type="PROSITE" id="PS51294"/>
    </source>
</evidence>
<dbReference type="AlphaFoldDB" id="A0A8X7VCR3"/>
<evidence type="ECO:0000256" key="8">
    <source>
        <dbReference type="SAM" id="MobiDB-lite"/>
    </source>
</evidence>
<name>A0A8X7VCR3_BRACI</name>
<sequence length="236" mass="26632">MDGGGETSTVTKEARGLKKGPWTTTEDAILTEYVRKRGEGNWNAVQKNSGLLRCGKSCRLRWANHLRPNLRKGSFSPDEEKIIIELHAKLGNKWARMASQLPGRTDNEIKNYWNTRMKRRQRAGLPLYPHEIQHLGIEANSNLYEKHNEPTMLKTTVDDDDDYILKSLLDSFPSTTSLPDWYQTTEIQKEASPSGILIGNPQRNSRVEPHKPLPSSSVDPMASLGSSYWGNMPGIC</sequence>
<dbReference type="Proteomes" id="UP000886595">
    <property type="component" value="Unassembled WGS sequence"/>
</dbReference>
<gene>
    <name evidence="11" type="ORF">Bca52824_028594</name>
</gene>
<dbReference type="CDD" id="cd00167">
    <property type="entry name" value="SANT"/>
    <property type="match status" value="2"/>
</dbReference>
<dbReference type="FunFam" id="1.10.10.60:FF:000404">
    <property type="entry name" value="Transcription factor MYB97"/>
    <property type="match status" value="1"/>
</dbReference>
<comment type="subcellular location">
    <subcellularLocation>
        <location evidence="1">Nucleus</location>
    </subcellularLocation>
</comment>
<dbReference type="GO" id="GO:0003700">
    <property type="term" value="F:DNA-binding transcription factor activity"/>
    <property type="evidence" value="ECO:0007669"/>
    <property type="project" value="UniProtKB-ARBA"/>
</dbReference>